<comment type="caution">
    <text evidence="6">The sequence shown here is derived from an EMBL/GenBank/DDBJ whole genome shotgun (WGS) entry which is preliminary data.</text>
</comment>
<feature type="region of interest" description="Disordered" evidence="4">
    <location>
        <begin position="1"/>
        <end position="23"/>
    </location>
</feature>
<feature type="compositionally biased region" description="Basic and acidic residues" evidence="4">
    <location>
        <begin position="1"/>
        <end position="10"/>
    </location>
</feature>
<evidence type="ECO:0000256" key="4">
    <source>
        <dbReference type="SAM" id="MobiDB-lite"/>
    </source>
</evidence>
<dbReference type="SUPFAM" id="SSF46894">
    <property type="entry name" value="C-terminal effector domain of the bipartite response regulators"/>
    <property type="match status" value="1"/>
</dbReference>
<dbReference type="SMART" id="SM00421">
    <property type="entry name" value="HTH_LUXR"/>
    <property type="match status" value="1"/>
</dbReference>
<dbReference type="PANTHER" id="PTHR44688">
    <property type="entry name" value="DNA-BINDING TRANSCRIPTIONAL ACTIVATOR DEVR_DOSR"/>
    <property type="match status" value="1"/>
</dbReference>
<dbReference type="GO" id="GO:0003677">
    <property type="term" value="F:DNA binding"/>
    <property type="evidence" value="ECO:0007669"/>
    <property type="project" value="UniProtKB-KW"/>
</dbReference>
<sequence length="398" mass="42420">MGEDGRERPHPAAQDAPVFPPVPLMSTETTRAHWRTGEFPIHRTGEFRIVDRTVARPRPAPADQAPSLTPSPADLRLDALGHALRVLLSPLDATGLTAWREAVHAALLRLFGAERVALHFPVHPDGAPASVLDDWTAPHLTPDAIAALHAAAQRDDLPADRAPLLRLDFGGADEARVWIEGGAVAAGVPDAHTQQLARTVLPALRAGLATWAQLGARRAALGRLLDTGDGSALLIGARGEVAHESAACRRLLSDETPADAECVRQAAARLALGAHAADRGAARGQPHAPVSTVVRTARHRYELACTRTRSADDRSPLALVTVQRQVPRPLTDDEIRARFGLTPRELEVARLLAEGLTNQELAERLGVSFFTARNHVERLLPKLGAANRACVGGALIGA</sequence>
<accession>A0AA37Q332</accession>
<evidence type="ECO:0000313" key="6">
    <source>
        <dbReference type="EMBL" id="GLC25494.1"/>
    </source>
</evidence>
<evidence type="ECO:0000259" key="5">
    <source>
        <dbReference type="PROSITE" id="PS50043"/>
    </source>
</evidence>
<keyword evidence="3" id="KW-0804">Transcription</keyword>
<gene>
    <name evidence="6" type="ORF">rosag_20070</name>
</gene>
<dbReference type="PRINTS" id="PR00038">
    <property type="entry name" value="HTHLUXR"/>
</dbReference>
<evidence type="ECO:0000256" key="2">
    <source>
        <dbReference type="ARBA" id="ARBA00023125"/>
    </source>
</evidence>
<dbReference type="InterPro" id="IPR036388">
    <property type="entry name" value="WH-like_DNA-bd_sf"/>
</dbReference>
<keyword evidence="1" id="KW-0805">Transcription regulation</keyword>
<dbReference type="InterPro" id="IPR000792">
    <property type="entry name" value="Tscrpt_reg_LuxR_C"/>
</dbReference>
<organism evidence="6 7">
    <name type="scientific">Roseisolibacter agri</name>
    <dbReference type="NCBI Taxonomy" id="2014610"/>
    <lineage>
        <taxon>Bacteria</taxon>
        <taxon>Pseudomonadati</taxon>
        <taxon>Gemmatimonadota</taxon>
        <taxon>Gemmatimonadia</taxon>
        <taxon>Gemmatimonadales</taxon>
        <taxon>Gemmatimonadaceae</taxon>
        <taxon>Roseisolibacter</taxon>
    </lineage>
</organism>
<dbReference type="EMBL" id="BRXS01000003">
    <property type="protein sequence ID" value="GLC25494.1"/>
    <property type="molecule type" value="Genomic_DNA"/>
</dbReference>
<dbReference type="AlphaFoldDB" id="A0AA37Q332"/>
<reference evidence="6" key="1">
    <citation type="submission" date="2022-08" db="EMBL/GenBank/DDBJ databases">
        <title>Draft genome sequencing of Roseisolibacter agri AW1220.</title>
        <authorList>
            <person name="Tobiishi Y."/>
            <person name="Tonouchi A."/>
        </authorList>
    </citation>
    <scope>NUCLEOTIDE SEQUENCE</scope>
    <source>
        <strain evidence="6">AW1220</strain>
    </source>
</reference>
<protein>
    <recommendedName>
        <fullName evidence="5">HTH luxR-type domain-containing protein</fullName>
    </recommendedName>
</protein>
<keyword evidence="2" id="KW-0238">DNA-binding</keyword>
<evidence type="ECO:0000256" key="3">
    <source>
        <dbReference type="ARBA" id="ARBA00023163"/>
    </source>
</evidence>
<dbReference type="GO" id="GO:0006355">
    <property type="term" value="P:regulation of DNA-templated transcription"/>
    <property type="evidence" value="ECO:0007669"/>
    <property type="project" value="InterPro"/>
</dbReference>
<dbReference type="InterPro" id="IPR016032">
    <property type="entry name" value="Sig_transdc_resp-reg_C-effctor"/>
</dbReference>
<evidence type="ECO:0000256" key="1">
    <source>
        <dbReference type="ARBA" id="ARBA00023015"/>
    </source>
</evidence>
<name>A0AA37Q332_9BACT</name>
<keyword evidence="7" id="KW-1185">Reference proteome</keyword>
<proteinExistence type="predicted"/>
<dbReference type="Gene3D" id="1.10.10.10">
    <property type="entry name" value="Winged helix-like DNA-binding domain superfamily/Winged helix DNA-binding domain"/>
    <property type="match status" value="1"/>
</dbReference>
<dbReference type="PANTHER" id="PTHR44688:SF16">
    <property type="entry name" value="DNA-BINDING TRANSCRIPTIONAL ACTIVATOR DEVR_DOSR"/>
    <property type="match status" value="1"/>
</dbReference>
<feature type="domain" description="HTH luxR-type" evidence="5">
    <location>
        <begin position="334"/>
        <end position="398"/>
    </location>
</feature>
<evidence type="ECO:0000313" key="7">
    <source>
        <dbReference type="Proteomes" id="UP001161325"/>
    </source>
</evidence>
<dbReference type="CDD" id="cd06170">
    <property type="entry name" value="LuxR_C_like"/>
    <property type="match status" value="1"/>
</dbReference>
<dbReference type="Pfam" id="PF00196">
    <property type="entry name" value="GerE"/>
    <property type="match status" value="1"/>
</dbReference>
<dbReference type="Proteomes" id="UP001161325">
    <property type="component" value="Unassembled WGS sequence"/>
</dbReference>
<dbReference type="PROSITE" id="PS50043">
    <property type="entry name" value="HTH_LUXR_2"/>
    <property type="match status" value="1"/>
</dbReference>